<keyword evidence="2" id="KW-1185">Reference proteome</keyword>
<dbReference type="InterPro" id="IPR024213">
    <property type="entry name" value="DUF3822"/>
</dbReference>
<dbReference type="CDD" id="cd24013">
    <property type="entry name" value="ASKHA_ATPase_BT3980-like"/>
    <property type="match status" value="1"/>
</dbReference>
<protein>
    <submittedName>
        <fullName evidence="1">DUF3822 family protein</fullName>
    </submittedName>
</protein>
<evidence type="ECO:0000313" key="1">
    <source>
        <dbReference type="EMBL" id="WCT14724.1"/>
    </source>
</evidence>
<proteinExistence type="predicted"/>
<accession>A0ABY7TF47</accession>
<dbReference type="EMBL" id="CP117167">
    <property type="protein sequence ID" value="WCT14724.1"/>
    <property type="molecule type" value="Genomic_DNA"/>
</dbReference>
<organism evidence="1 2">
    <name type="scientific">Mucilaginibacter jinjuensis</name>
    <dbReference type="NCBI Taxonomy" id="1176721"/>
    <lineage>
        <taxon>Bacteria</taxon>
        <taxon>Pseudomonadati</taxon>
        <taxon>Bacteroidota</taxon>
        <taxon>Sphingobacteriia</taxon>
        <taxon>Sphingobacteriales</taxon>
        <taxon>Sphingobacteriaceae</taxon>
        <taxon>Mucilaginibacter</taxon>
    </lineage>
</organism>
<dbReference type="Proteomes" id="UP001216139">
    <property type="component" value="Chromosome"/>
</dbReference>
<reference evidence="1 2" key="1">
    <citation type="submission" date="2023-02" db="EMBL/GenBank/DDBJ databases">
        <title>Genome sequence of Mucilaginibacter jinjuensis strain KACC 16571.</title>
        <authorList>
            <person name="Kim S."/>
            <person name="Heo J."/>
            <person name="Kwon S.-W."/>
        </authorList>
    </citation>
    <scope>NUCLEOTIDE SEQUENCE [LARGE SCALE GENOMIC DNA]</scope>
    <source>
        <strain evidence="1 2">KACC 16571</strain>
    </source>
</reference>
<gene>
    <name evidence="1" type="ORF">PQO05_12335</name>
</gene>
<evidence type="ECO:0000313" key="2">
    <source>
        <dbReference type="Proteomes" id="UP001216139"/>
    </source>
</evidence>
<dbReference type="RefSeq" id="WP_273633220.1">
    <property type="nucleotide sequence ID" value="NZ_CP117167.1"/>
</dbReference>
<dbReference type="Gene3D" id="3.30.420.250">
    <property type="match status" value="1"/>
</dbReference>
<sequence>MTSHSKLYFSDDFSPEKAKDYTLLIQIRNTDFSFAVVYQSALLAWGNGYPLSELINPTDFIHFLTPTDYQKVVIGIVPAVFNIVPKAIYQEKHLAQLVKLLDVNETDKVYSQTLDTENQVVFKDNNEILPALTARYPNHQIVFGYKGWLEAIAKTGPAIDNLYVDIQASEVHFAYFKESKLRFYNSFKYTDPNDLAYFTALTTNELQLNPEDTYLVISGDADVSRGNLNEFFPNIDTNPIGQLQALPNGITAQQLLSLTALILCA</sequence>
<dbReference type="Gene3D" id="3.30.420.260">
    <property type="match status" value="1"/>
</dbReference>
<dbReference type="Pfam" id="PF12864">
    <property type="entry name" value="DUF3822"/>
    <property type="match status" value="1"/>
</dbReference>
<name>A0ABY7TF47_9SPHI</name>